<dbReference type="Proteomes" id="UP000664332">
    <property type="component" value="Unassembled WGS sequence"/>
</dbReference>
<accession>A0A939E160</accession>
<gene>
    <name evidence="2" type="ORF">JZY06_10695</name>
</gene>
<protein>
    <submittedName>
        <fullName evidence="2">Uncharacterized protein</fullName>
    </submittedName>
</protein>
<reference evidence="2" key="1">
    <citation type="submission" date="2021-03" db="EMBL/GenBank/DDBJ databases">
        <authorList>
            <person name="Sun Q."/>
        </authorList>
    </citation>
    <scope>NUCLEOTIDE SEQUENCE</scope>
    <source>
        <strain evidence="2">CCM 8862</strain>
    </source>
</reference>
<dbReference type="RefSeq" id="WP_207279552.1">
    <property type="nucleotide sequence ID" value="NZ_JAFLEQ010000017.1"/>
</dbReference>
<keyword evidence="3" id="KW-1185">Reference proteome</keyword>
<dbReference type="EMBL" id="JAFLEQ010000017">
    <property type="protein sequence ID" value="MBN9645070.1"/>
    <property type="molecule type" value="Genomic_DNA"/>
</dbReference>
<name>A0A939E160_9CORY</name>
<evidence type="ECO:0000313" key="2">
    <source>
        <dbReference type="EMBL" id="MBN9645070.1"/>
    </source>
</evidence>
<organism evidence="2 3">
    <name type="scientific">Corynebacterium mendelii</name>
    <dbReference type="NCBI Taxonomy" id="2765362"/>
    <lineage>
        <taxon>Bacteria</taxon>
        <taxon>Bacillati</taxon>
        <taxon>Actinomycetota</taxon>
        <taxon>Actinomycetes</taxon>
        <taxon>Mycobacteriales</taxon>
        <taxon>Corynebacteriaceae</taxon>
        <taxon>Corynebacterium</taxon>
    </lineage>
</organism>
<sequence length="449" mass="48773">MLVKFSVSNYRSVVAEAALDMRHPEFTAPWPADRRWSSVIYGAGTVSGETMAGKTDIFSCLAGLSAAVAGSADDPALTKKLFHPHPYHVDEPTTMRIFWVSDGYRYDFQLTLSREGVRKESLRVRDEDRWLPLYTRTADKMFFHTDSGVNFAATRIITEMLTPWTLAVSAWRAHDRGTSFDTALSWLADAIVRVPTPFHRERGRQNREWSVLLDSMVTNPGSLSSLPTVLKSLDPTVESVTIDEHLASPALRRPARFIDDCLAGRVTTDINPGSISHADLQDLIKKMRVAHINAPDLVIGSATDTGNICSWLFITAAVAAARLLGGGLVLCDFSDAELPPELMSSLIFTARCQVDGLEPAQIIVASTQPTVPSVIARALPGAAGHWMVEPSTGGGLSISHRPDQPAAPQLQPRAGGRLLNHTLATLKTPGMPGSANPFRSDGNPWGGVF</sequence>
<proteinExistence type="predicted"/>
<evidence type="ECO:0000313" key="3">
    <source>
        <dbReference type="Proteomes" id="UP000664332"/>
    </source>
</evidence>
<comment type="caution">
    <text evidence="2">The sequence shown here is derived from an EMBL/GenBank/DDBJ whole genome shotgun (WGS) entry which is preliminary data.</text>
</comment>
<feature type="region of interest" description="Disordered" evidence="1">
    <location>
        <begin position="428"/>
        <end position="449"/>
    </location>
</feature>
<evidence type="ECO:0000256" key="1">
    <source>
        <dbReference type="SAM" id="MobiDB-lite"/>
    </source>
</evidence>
<dbReference type="AlphaFoldDB" id="A0A939E160"/>